<dbReference type="Pfam" id="PF07690">
    <property type="entry name" value="MFS_1"/>
    <property type="match status" value="1"/>
</dbReference>
<dbReference type="AlphaFoldDB" id="A0A814XE97"/>
<dbReference type="PANTHER" id="PTHR10924:SF27">
    <property type="entry name" value="SOLUTE CARRIER FAMILY 49 MEMBER 4"/>
    <property type="match status" value="1"/>
</dbReference>
<dbReference type="EMBL" id="CAJOAZ010000080">
    <property type="protein sequence ID" value="CAF3521629.1"/>
    <property type="molecule type" value="Genomic_DNA"/>
</dbReference>
<feature type="transmembrane region" description="Helical" evidence="5">
    <location>
        <begin position="423"/>
        <end position="446"/>
    </location>
</feature>
<dbReference type="InterPro" id="IPR011701">
    <property type="entry name" value="MFS"/>
</dbReference>
<comment type="caution">
    <text evidence="6">The sequence shown here is derived from an EMBL/GenBank/DDBJ whole genome shotgun (WGS) entry which is preliminary data.</text>
</comment>
<evidence type="ECO:0000313" key="7">
    <source>
        <dbReference type="EMBL" id="CAF3521629.1"/>
    </source>
</evidence>
<dbReference type="GO" id="GO:0016020">
    <property type="term" value="C:membrane"/>
    <property type="evidence" value="ECO:0007669"/>
    <property type="project" value="UniProtKB-SubCell"/>
</dbReference>
<sequence>MSDGESVPLLSPPDASCTYKLYSQRFYVLFVFFFLSFDQNLIWLTFSPIARNAEEYYKMSEATIDLLLNWQSILFIPCLPFVYILLNKQNGLRKCVMLVAILTFISTILRIIPLVISNSSSPHFHEISMPFLHAGHILNAICYPLVTAPVSQLSCEWFGLNERTRATTIAIIANNFGGTIGYIMNPLIVHSPSDVPRLLYIHLGLSFVACVLTFLYFPAHPPSPPSPAAEQLSSAINGENSSWKSHMKNIWQCLKTPSFLLICNAGSLSYGIFNVWVGLYDLILKSQGYSEIQTGWFSFGSSLSGNIGGIVFAALADTRPFRRSFKLLLTIASICCFISLFWFILMVPTYFYDQLILPSSAVTIGLSLSLAGLFQGAGLPLFYEALAEVMFPLPESLSASILVQWSNVISLILLFIAPNRGKLVNLIVLITSAISTIMILCARFTYKRRDEDEKIQSIKHISDHSQDDVINQT</sequence>
<feature type="transmembrane region" description="Helical" evidence="5">
    <location>
        <begin position="364"/>
        <end position="385"/>
    </location>
</feature>
<proteinExistence type="predicted"/>
<dbReference type="Proteomes" id="UP000663844">
    <property type="component" value="Unassembled WGS sequence"/>
</dbReference>
<evidence type="ECO:0000256" key="4">
    <source>
        <dbReference type="ARBA" id="ARBA00023136"/>
    </source>
</evidence>
<dbReference type="Gene3D" id="1.20.1250.20">
    <property type="entry name" value="MFS general substrate transporter like domains"/>
    <property type="match status" value="2"/>
</dbReference>
<accession>A0A814XE97</accession>
<feature type="transmembrane region" description="Helical" evidence="5">
    <location>
        <begin position="26"/>
        <end position="46"/>
    </location>
</feature>
<feature type="transmembrane region" description="Helical" evidence="5">
    <location>
        <begin position="66"/>
        <end position="86"/>
    </location>
</feature>
<feature type="transmembrane region" description="Helical" evidence="5">
    <location>
        <begin position="327"/>
        <end position="352"/>
    </location>
</feature>
<feature type="transmembrane region" description="Helical" evidence="5">
    <location>
        <begin position="199"/>
        <end position="217"/>
    </location>
</feature>
<evidence type="ECO:0000256" key="3">
    <source>
        <dbReference type="ARBA" id="ARBA00022989"/>
    </source>
</evidence>
<feature type="transmembrane region" description="Helical" evidence="5">
    <location>
        <begin position="397"/>
        <end position="417"/>
    </location>
</feature>
<feature type="transmembrane region" description="Helical" evidence="5">
    <location>
        <begin position="258"/>
        <end position="276"/>
    </location>
</feature>
<dbReference type="Proteomes" id="UP000663845">
    <property type="component" value="Unassembled WGS sequence"/>
</dbReference>
<organism evidence="6 8">
    <name type="scientific">Adineta steineri</name>
    <dbReference type="NCBI Taxonomy" id="433720"/>
    <lineage>
        <taxon>Eukaryota</taxon>
        <taxon>Metazoa</taxon>
        <taxon>Spiralia</taxon>
        <taxon>Gnathifera</taxon>
        <taxon>Rotifera</taxon>
        <taxon>Eurotatoria</taxon>
        <taxon>Bdelloidea</taxon>
        <taxon>Adinetida</taxon>
        <taxon>Adinetidae</taxon>
        <taxon>Adineta</taxon>
    </lineage>
</organism>
<dbReference type="InterPro" id="IPR036259">
    <property type="entry name" value="MFS_trans_sf"/>
</dbReference>
<keyword evidence="2 5" id="KW-0812">Transmembrane</keyword>
<dbReference type="InterPro" id="IPR049680">
    <property type="entry name" value="FLVCR1-2_SLC49-like"/>
</dbReference>
<protein>
    <submittedName>
        <fullName evidence="6">Uncharacterized protein</fullName>
    </submittedName>
</protein>
<keyword evidence="3 5" id="KW-1133">Transmembrane helix</keyword>
<evidence type="ECO:0000256" key="5">
    <source>
        <dbReference type="SAM" id="Phobius"/>
    </source>
</evidence>
<evidence type="ECO:0000313" key="8">
    <source>
        <dbReference type="Proteomes" id="UP000663845"/>
    </source>
</evidence>
<comment type="subcellular location">
    <subcellularLocation>
        <location evidence="1">Membrane</location>
        <topology evidence="1">Multi-pass membrane protein</topology>
    </subcellularLocation>
</comment>
<dbReference type="EMBL" id="CAJNOG010000394">
    <property type="protein sequence ID" value="CAF1218141.1"/>
    <property type="molecule type" value="Genomic_DNA"/>
</dbReference>
<dbReference type="PANTHER" id="PTHR10924">
    <property type="entry name" value="MAJOR FACILITATOR SUPERFAMILY PROTEIN-RELATED"/>
    <property type="match status" value="1"/>
</dbReference>
<reference evidence="6" key="1">
    <citation type="submission" date="2021-02" db="EMBL/GenBank/DDBJ databases">
        <authorList>
            <person name="Nowell W R."/>
        </authorList>
    </citation>
    <scope>NUCLEOTIDE SEQUENCE</scope>
</reference>
<dbReference type="SUPFAM" id="SSF103473">
    <property type="entry name" value="MFS general substrate transporter"/>
    <property type="match status" value="1"/>
</dbReference>
<evidence type="ECO:0000256" key="2">
    <source>
        <dbReference type="ARBA" id="ARBA00022692"/>
    </source>
</evidence>
<evidence type="ECO:0000313" key="6">
    <source>
        <dbReference type="EMBL" id="CAF1218141.1"/>
    </source>
</evidence>
<evidence type="ECO:0000256" key="1">
    <source>
        <dbReference type="ARBA" id="ARBA00004141"/>
    </source>
</evidence>
<feature type="transmembrane region" description="Helical" evidence="5">
    <location>
        <begin position="296"/>
        <end position="315"/>
    </location>
</feature>
<dbReference type="GO" id="GO:0022857">
    <property type="term" value="F:transmembrane transporter activity"/>
    <property type="evidence" value="ECO:0007669"/>
    <property type="project" value="InterPro"/>
</dbReference>
<gene>
    <name evidence="6" type="ORF">JYZ213_LOCUS27848</name>
    <name evidence="7" type="ORF">OXD698_LOCUS2458</name>
</gene>
<feature type="transmembrane region" description="Helical" evidence="5">
    <location>
        <begin position="95"/>
        <end position="116"/>
    </location>
</feature>
<name>A0A814XE97_9BILA</name>
<keyword evidence="4 5" id="KW-0472">Membrane</keyword>